<evidence type="ECO:0000256" key="4">
    <source>
        <dbReference type="ARBA" id="ARBA00022753"/>
    </source>
</evidence>
<evidence type="ECO:0000313" key="10">
    <source>
        <dbReference type="Proteomes" id="UP001519460"/>
    </source>
</evidence>
<dbReference type="SMART" id="SM00239">
    <property type="entry name" value="C2"/>
    <property type="match status" value="1"/>
</dbReference>
<dbReference type="SUPFAM" id="SSF144270">
    <property type="entry name" value="Eferin C-derminal domain-like"/>
    <property type="match status" value="1"/>
</dbReference>
<comment type="caution">
    <text evidence="9">The sequence shown here is derived from an EMBL/GenBank/DDBJ whole genome shotgun (WGS) entry which is preliminary data.</text>
</comment>
<dbReference type="Pfam" id="PF09457">
    <property type="entry name" value="RBD-FIP"/>
    <property type="match status" value="1"/>
</dbReference>
<dbReference type="InterPro" id="IPR037789">
    <property type="entry name" value="FIP_classI"/>
</dbReference>
<evidence type="ECO:0000256" key="6">
    <source>
        <dbReference type="SAM" id="MobiDB-lite"/>
    </source>
</evidence>
<keyword evidence="4" id="KW-0967">Endosome</keyword>
<evidence type="ECO:0000313" key="9">
    <source>
        <dbReference type="EMBL" id="KAK7473651.1"/>
    </source>
</evidence>
<comment type="subcellular location">
    <subcellularLocation>
        <location evidence="1">Recycling endosome</location>
    </subcellularLocation>
</comment>
<keyword evidence="2" id="KW-0813">Transport</keyword>
<feature type="region of interest" description="Disordered" evidence="6">
    <location>
        <begin position="165"/>
        <end position="200"/>
    </location>
</feature>
<dbReference type="Proteomes" id="UP001519460">
    <property type="component" value="Unassembled WGS sequence"/>
</dbReference>
<protein>
    <recommendedName>
        <fullName evidence="11">Rab11 family-interacting protein 2</fullName>
    </recommendedName>
</protein>
<dbReference type="EMBL" id="JACVVK020000462">
    <property type="protein sequence ID" value="KAK7473651.1"/>
    <property type="molecule type" value="Genomic_DNA"/>
</dbReference>
<evidence type="ECO:0000256" key="1">
    <source>
        <dbReference type="ARBA" id="ARBA00004172"/>
    </source>
</evidence>
<organism evidence="9 10">
    <name type="scientific">Batillaria attramentaria</name>
    <dbReference type="NCBI Taxonomy" id="370345"/>
    <lineage>
        <taxon>Eukaryota</taxon>
        <taxon>Metazoa</taxon>
        <taxon>Spiralia</taxon>
        <taxon>Lophotrochozoa</taxon>
        <taxon>Mollusca</taxon>
        <taxon>Gastropoda</taxon>
        <taxon>Caenogastropoda</taxon>
        <taxon>Sorbeoconcha</taxon>
        <taxon>Cerithioidea</taxon>
        <taxon>Batillariidae</taxon>
        <taxon>Batillaria</taxon>
    </lineage>
</organism>
<keyword evidence="3" id="KW-0597">Phosphoprotein</keyword>
<proteinExistence type="predicted"/>
<dbReference type="Gene3D" id="2.60.40.150">
    <property type="entry name" value="C2 domain"/>
    <property type="match status" value="1"/>
</dbReference>
<evidence type="ECO:0000256" key="2">
    <source>
        <dbReference type="ARBA" id="ARBA00022448"/>
    </source>
</evidence>
<feature type="domain" description="C2" evidence="7">
    <location>
        <begin position="1"/>
        <end position="108"/>
    </location>
</feature>
<dbReference type="SUPFAM" id="SSF49562">
    <property type="entry name" value="C2 domain (Calcium/lipid-binding domain, CaLB)"/>
    <property type="match status" value="1"/>
</dbReference>
<dbReference type="PANTHER" id="PTHR15746:SF23">
    <property type="entry name" value="RAB11 INTERACTING PROTEIN, ISOFORM A"/>
    <property type="match status" value="1"/>
</dbReference>
<dbReference type="PANTHER" id="PTHR15746">
    <property type="entry name" value="RAB11-RELATED"/>
    <property type="match status" value="1"/>
</dbReference>
<dbReference type="Pfam" id="PF00168">
    <property type="entry name" value="C2"/>
    <property type="match status" value="1"/>
</dbReference>
<dbReference type="Gene3D" id="1.20.5.2440">
    <property type="match status" value="1"/>
</dbReference>
<dbReference type="InterPro" id="IPR019018">
    <property type="entry name" value="Rab-bd_FIP-RBD"/>
</dbReference>
<dbReference type="PROSITE" id="PS51511">
    <property type="entry name" value="FIP_RBD"/>
    <property type="match status" value="1"/>
</dbReference>
<sequence length="539" mass="61581">MLPDANDVIVHCKCIVLRARNLIAKGKGGNNDVFVTIQLGKEKYQTSTIKNARNPEWFEECDLPIPHMHSEIEVQVFNRGVLSDDFLGFATIPLWEQKIQDKPKSQWVPLKAKPSKGPDNKYRGEIEVKVTFHCHSRVDFGSGLKKRSSSIRNLATAVGDKLKFTRSKSFRENRKDPEGGKTDRHQNQNHSSLQDVPEEGLTRSYSMSAAYMKSMSLDRGQVITLNSMEQAEDVRSQSLYNIAGNRRSMVELPSSQPPPPYQVRPSSQDDMTLTIREHAARPYPPPRIPISTNPTYLDSVLRREHARYESIRERTEPEESSSSDGEGVRRRRPRPPPRGVRIRQTVDGSSMDRRDSGSMPNVRKPDGGSREGTPVSMEAGDGEYMETPRSETITNGSLQFDRGSLSAHRKKLSSSGHVYLNGEVKMRKRSKRDRLQMYRQAGRRYTVQGLEGRLSGLYDDSLSDPSDSSRTEIPDDLFSVFKNMNKEELLRIVIQNKAQLIRKDQYIKDLENYIDDLLVRVMETQPRILHRHRPPMQHR</sequence>
<feature type="domain" description="FIP-RBD" evidence="8">
    <location>
        <begin position="470"/>
        <end position="532"/>
    </location>
</feature>
<feature type="compositionally biased region" description="Basic and acidic residues" evidence="6">
    <location>
        <begin position="169"/>
        <end position="186"/>
    </location>
</feature>
<dbReference type="GO" id="GO:0055037">
    <property type="term" value="C:recycling endosome"/>
    <property type="evidence" value="ECO:0007669"/>
    <property type="project" value="UniProtKB-SubCell"/>
</dbReference>
<dbReference type="AlphaFoldDB" id="A0ABD0JFG6"/>
<gene>
    <name evidence="9" type="ORF">BaRGS_00035129</name>
</gene>
<dbReference type="PROSITE" id="PS50004">
    <property type="entry name" value="C2"/>
    <property type="match status" value="1"/>
</dbReference>
<keyword evidence="10" id="KW-1185">Reference proteome</keyword>
<name>A0ABD0JFG6_9CAEN</name>
<keyword evidence="5" id="KW-0653">Protein transport</keyword>
<evidence type="ECO:0000259" key="8">
    <source>
        <dbReference type="PROSITE" id="PS51511"/>
    </source>
</evidence>
<feature type="region of interest" description="Disordered" evidence="6">
    <location>
        <begin position="279"/>
        <end position="381"/>
    </location>
</feature>
<evidence type="ECO:0000259" key="7">
    <source>
        <dbReference type="PROSITE" id="PS50004"/>
    </source>
</evidence>
<feature type="compositionally biased region" description="Basic and acidic residues" evidence="6">
    <location>
        <begin position="300"/>
        <end position="317"/>
    </location>
</feature>
<evidence type="ECO:0000256" key="3">
    <source>
        <dbReference type="ARBA" id="ARBA00022553"/>
    </source>
</evidence>
<reference evidence="9 10" key="1">
    <citation type="journal article" date="2023" name="Sci. Data">
        <title>Genome assembly of the Korean intertidal mud-creeper Batillaria attramentaria.</title>
        <authorList>
            <person name="Patra A.K."/>
            <person name="Ho P.T."/>
            <person name="Jun S."/>
            <person name="Lee S.J."/>
            <person name="Kim Y."/>
            <person name="Won Y.J."/>
        </authorList>
    </citation>
    <scope>NUCLEOTIDE SEQUENCE [LARGE SCALE GENOMIC DNA]</scope>
    <source>
        <strain evidence="9">Wonlab-2016</strain>
    </source>
</reference>
<dbReference type="InterPro" id="IPR037245">
    <property type="entry name" value="FIP-RBD_C_sf"/>
</dbReference>
<evidence type="ECO:0000256" key="5">
    <source>
        <dbReference type="ARBA" id="ARBA00022927"/>
    </source>
</evidence>
<dbReference type="InterPro" id="IPR035892">
    <property type="entry name" value="C2_domain_sf"/>
</dbReference>
<accession>A0ABD0JFG6</accession>
<evidence type="ECO:0008006" key="11">
    <source>
        <dbReference type="Google" id="ProtNLM"/>
    </source>
</evidence>
<dbReference type="GO" id="GO:0015031">
    <property type="term" value="P:protein transport"/>
    <property type="evidence" value="ECO:0007669"/>
    <property type="project" value="UniProtKB-KW"/>
</dbReference>
<dbReference type="InterPro" id="IPR000008">
    <property type="entry name" value="C2_dom"/>
</dbReference>